<feature type="compositionally biased region" description="Basic and acidic residues" evidence="2">
    <location>
        <begin position="83"/>
        <end position="102"/>
    </location>
</feature>
<proteinExistence type="predicted"/>
<dbReference type="Proteomes" id="UP000095287">
    <property type="component" value="Unplaced"/>
</dbReference>
<keyword evidence="1" id="KW-0175">Coiled coil</keyword>
<feature type="compositionally biased region" description="Pro residues" evidence="2">
    <location>
        <begin position="133"/>
        <end position="146"/>
    </location>
</feature>
<sequence>MTERLTASMEVLAMRLEALEARMDKKDKMMKNMQEVGIDMFERLLEYVDSKDCNKGDHDDNDDDDDDDDQDQNQNQDYENDDDSAHGSERRDGTYRKAEEPNRFPTAGQTSTEMPAGNSQSRIQGRELGIPAPLQPIMPLPLPPIDPSRRFTSRDRDLAMPAGNSQSQIQEPSEREDALRSLLGMERMHNENVRIFQRALGLPVLPPVEPWRRFTFRDRDLA</sequence>
<organism evidence="3 4">
    <name type="scientific">Steinernema glaseri</name>
    <dbReference type="NCBI Taxonomy" id="37863"/>
    <lineage>
        <taxon>Eukaryota</taxon>
        <taxon>Metazoa</taxon>
        <taxon>Ecdysozoa</taxon>
        <taxon>Nematoda</taxon>
        <taxon>Chromadorea</taxon>
        <taxon>Rhabditida</taxon>
        <taxon>Tylenchina</taxon>
        <taxon>Panagrolaimomorpha</taxon>
        <taxon>Strongyloidoidea</taxon>
        <taxon>Steinernematidae</taxon>
        <taxon>Steinernema</taxon>
    </lineage>
</organism>
<feature type="compositionally biased region" description="Polar residues" evidence="2">
    <location>
        <begin position="107"/>
        <end position="123"/>
    </location>
</feature>
<evidence type="ECO:0000256" key="2">
    <source>
        <dbReference type="SAM" id="MobiDB-lite"/>
    </source>
</evidence>
<feature type="compositionally biased region" description="Acidic residues" evidence="2">
    <location>
        <begin position="59"/>
        <end position="71"/>
    </location>
</feature>
<evidence type="ECO:0000313" key="4">
    <source>
        <dbReference type="WBParaSite" id="L893_g17835.t1"/>
    </source>
</evidence>
<feature type="compositionally biased region" description="Basic and acidic residues" evidence="2">
    <location>
        <begin position="147"/>
        <end position="158"/>
    </location>
</feature>
<evidence type="ECO:0000313" key="3">
    <source>
        <dbReference type="Proteomes" id="UP000095287"/>
    </source>
</evidence>
<keyword evidence="3" id="KW-1185">Reference proteome</keyword>
<dbReference type="WBParaSite" id="L893_g17835.t1">
    <property type="protein sequence ID" value="L893_g17835.t1"/>
    <property type="gene ID" value="L893_g17835"/>
</dbReference>
<evidence type="ECO:0000256" key="1">
    <source>
        <dbReference type="SAM" id="Coils"/>
    </source>
</evidence>
<protein>
    <submittedName>
        <fullName evidence="4">CUT domain-containing protein</fullName>
    </submittedName>
</protein>
<name>A0A1I7YM80_9BILA</name>
<dbReference type="AlphaFoldDB" id="A0A1I7YM80"/>
<accession>A0A1I7YM80</accession>
<reference evidence="4" key="1">
    <citation type="submission" date="2016-11" db="UniProtKB">
        <authorList>
            <consortium name="WormBaseParasite"/>
        </authorList>
    </citation>
    <scope>IDENTIFICATION</scope>
</reference>
<feature type="region of interest" description="Disordered" evidence="2">
    <location>
        <begin position="51"/>
        <end position="178"/>
    </location>
</feature>
<feature type="coiled-coil region" evidence="1">
    <location>
        <begin position="2"/>
        <end position="36"/>
    </location>
</feature>